<dbReference type="EMBL" id="JH660660">
    <property type="protein sequence ID" value="EIM32375.1"/>
    <property type="molecule type" value="Genomic_DNA"/>
</dbReference>
<evidence type="ECO:0000259" key="1">
    <source>
        <dbReference type="Pfam" id="PF13173"/>
    </source>
</evidence>
<reference evidence="3 4" key="1">
    <citation type="submission" date="2012-02" db="EMBL/GenBank/DDBJ databases">
        <title>Improved High-Quality Draft genome of Prevotella bivia DSM 20514.</title>
        <authorList>
            <consortium name="US DOE Joint Genome Institute (JGI-PGF)"/>
            <person name="Lucas S."/>
            <person name="Copeland A."/>
            <person name="Lapidus A."/>
            <person name="Bruce D."/>
            <person name="Goodwin L."/>
            <person name="Pitluck S."/>
            <person name="Peters L."/>
            <person name="Mikhailova N."/>
            <person name="Munk A.C.C."/>
            <person name="Kyrpides N."/>
            <person name="Mavromatis K."/>
            <person name="Detter J.C."/>
            <person name="Han C."/>
            <person name="Land M."/>
            <person name="Hauser L."/>
            <person name="Markowitz V."/>
            <person name="Cheng J.-F."/>
            <person name="Hugenholtz P."/>
            <person name="Woyke T."/>
            <person name="Wu D."/>
            <person name="Gronow S."/>
            <person name="Wellnitz S."/>
            <person name="Brambilla E."/>
            <person name="Klenk H.-P."/>
            <person name="Eisen J.A."/>
        </authorList>
    </citation>
    <scope>NUCLEOTIDE SEQUENCE [LARGE SCALE GENOMIC DNA]</scope>
    <source>
        <strain evidence="3 4">DSM 20514</strain>
    </source>
</reference>
<dbReference type="SUPFAM" id="SSF52540">
    <property type="entry name" value="P-loop containing nucleoside triphosphate hydrolases"/>
    <property type="match status" value="1"/>
</dbReference>
<organism evidence="3 4">
    <name type="scientific">Prevotella bivia DSM 20514</name>
    <dbReference type="NCBI Taxonomy" id="868129"/>
    <lineage>
        <taxon>Bacteria</taxon>
        <taxon>Pseudomonadati</taxon>
        <taxon>Bacteroidota</taxon>
        <taxon>Bacteroidia</taxon>
        <taxon>Bacteroidales</taxon>
        <taxon>Prevotellaceae</taxon>
        <taxon>Prevotella</taxon>
    </lineage>
</organism>
<dbReference type="PANTHER" id="PTHR33295:SF7">
    <property type="entry name" value="ATPASE"/>
    <property type="match status" value="1"/>
</dbReference>
<protein>
    <submittedName>
        <fullName evidence="3">Putative ATPase (AAA+ superfamily)</fullName>
    </submittedName>
</protein>
<gene>
    <name evidence="3" type="ORF">PrebiDRAFT_0631</name>
</gene>
<dbReference type="InterPro" id="IPR041682">
    <property type="entry name" value="AAA_14"/>
</dbReference>
<sequence>MANRLKKFGGNSCFAYLSGIKVRSMEDKNSFIFRRKAYSKMLKWKQQRQGDSALLIQGARRIGKSTLAEEFAKKEYRSYILIDFAFAPQEVHDLFKDLSNLNYIFLQLQLIYGTQLYERESVIIFDEVQKQPLARQAIKILVKDHRYDYIETGSLISVRSSSEKILIPSEETKIEMYPLDYEEFQWAMGNTATIPLLQQAFEKRIALGDATHRRMMRDFRLYMLVGGMPQAILEYIKTNNLAAVDIVKRDILSLYLEDLNKIDNTGRASRLFRYIPAQLSNNTSRYQVGNVIKGEKPNRIVDIIRQMADSMTTNIAYHSNDPNVGLALTLDIERYKMYVCDTGLFVTLAFMDKDFTENSIYTKLLSDKLSTNLGYVYENVIAQMLKANGKELYYHTIPYHEGKKFYEVDFVLADQFKISPIEVKSSGYKTHASLDAFCNKYSDRIQNRYLIYTKDLQKEQQLLFVPIYMTMFL</sequence>
<dbReference type="AlphaFoldDB" id="I4Z833"/>
<dbReference type="InterPro" id="IPR025420">
    <property type="entry name" value="DUF4143"/>
</dbReference>
<dbReference type="Gene3D" id="3.40.50.300">
    <property type="entry name" value="P-loop containing nucleotide triphosphate hydrolases"/>
    <property type="match status" value="1"/>
</dbReference>
<dbReference type="HOGENOM" id="CLU_047370_0_0_10"/>
<keyword evidence="4" id="KW-1185">Reference proteome</keyword>
<evidence type="ECO:0000313" key="4">
    <source>
        <dbReference type="Proteomes" id="UP000002786"/>
    </source>
</evidence>
<feature type="domain" description="AAA" evidence="1">
    <location>
        <begin position="52"/>
        <end position="184"/>
    </location>
</feature>
<evidence type="ECO:0000313" key="3">
    <source>
        <dbReference type="EMBL" id="EIM32375.1"/>
    </source>
</evidence>
<accession>I4Z833</accession>
<feature type="domain" description="DUF4143" evidence="2">
    <location>
        <begin position="257"/>
        <end position="426"/>
    </location>
</feature>
<dbReference type="PANTHER" id="PTHR33295">
    <property type="entry name" value="ATPASE"/>
    <property type="match status" value="1"/>
</dbReference>
<dbReference type="Pfam" id="PF13635">
    <property type="entry name" value="DUF4143"/>
    <property type="match status" value="1"/>
</dbReference>
<dbReference type="Pfam" id="PF13173">
    <property type="entry name" value="AAA_14"/>
    <property type="match status" value="1"/>
</dbReference>
<proteinExistence type="predicted"/>
<name>I4Z833_9BACT</name>
<dbReference type="Proteomes" id="UP000002786">
    <property type="component" value="Unassembled WGS sequence"/>
</dbReference>
<evidence type="ECO:0000259" key="2">
    <source>
        <dbReference type="Pfam" id="PF13635"/>
    </source>
</evidence>
<dbReference type="InterPro" id="IPR027417">
    <property type="entry name" value="P-loop_NTPase"/>
</dbReference>